<protein>
    <submittedName>
        <fullName evidence="1">Uncharacterized protein</fullName>
    </submittedName>
</protein>
<reference evidence="1 2" key="1">
    <citation type="journal article" date="2024" name="G3 (Bethesda)">
        <title>Genome assembly of Hibiscus sabdariffa L. provides insights into metabolisms of medicinal natural products.</title>
        <authorList>
            <person name="Kim T."/>
        </authorList>
    </citation>
    <scope>NUCLEOTIDE SEQUENCE [LARGE SCALE GENOMIC DNA]</scope>
    <source>
        <strain evidence="1">TK-2024</strain>
        <tissue evidence="1">Old leaves</tissue>
    </source>
</reference>
<evidence type="ECO:0000313" key="1">
    <source>
        <dbReference type="EMBL" id="KAK8979284.1"/>
    </source>
</evidence>
<sequence>MAHCCNGEYQVSTTFCSHSFGCSLSLATSNTFGMYIDSIKDIELLPLQFPIPCYTNRFAGSSKRRSMIVDEDLAVHLLNPLYLVPALL</sequence>
<proteinExistence type="predicted"/>
<dbReference type="Proteomes" id="UP001396334">
    <property type="component" value="Unassembled WGS sequence"/>
</dbReference>
<organism evidence="1 2">
    <name type="scientific">Hibiscus sabdariffa</name>
    <name type="common">roselle</name>
    <dbReference type="NCBI Taxonomy" id="183260"/>
    <lineage>
        <taxon>Eukaryota</taxon>
        <taxon>Viridiplantae</taxon>
        <taxon>Streptophyta</taxon>
        <taxon>Embryophyta</taxon>
        <taxon>Tracheophyta</taxon>
        <taxon>Spermatophyta</taxon>
        <taxon>Magnoliopsida</taxon>
        <taxon>eudicotyledons</taxon>
        <taxon>Gunneridae</taxon>
        <taxon>Pentapetalae</taxon>
        <taxon>rosids</taxon>
        <taxon>malvids</taxon>
        <taxon>Malvales</taxon>
        <taxon>Malvaceae</taxon>
        <taxon>Malvoideae</taxon>
        <taxon>Hibiscus</taxon>
    </lineage>
</organism>
<gene>
    <name evidence="1" type="ORF">V6N11_000436</name>
</gene>
<comment type="caution">
    <text evidence="1">The sequence shown here is derived from an EMBL/GenBank/DDBJ whole genome shotgun (WGS) entry which is preliminary data.</text>
</comment>
<keyword evidence="2" id="KW-1185">Reference proteome</keyword>
<dbReference type="EMBL" id="JBBPBN010000102">
    <property type="protein sequence ID" value="KAK8979284.1"/>
    <property type="molecule type" value="Genomic_DNA"/>
</dbReference>
<evidence type="ECO:0000313" key="2">
    <source>
        <dbReference type="Proteomes" id="UP001396334"/>
    </source>
</evidence>
<name>A0ABR2NT17_9ROSI</name>
<accession>A0ABR2NT17</accession>